<organism evidence="2 3">
    <name type="scientific">Nostoc parmelioides FACHB-3921</name>
    <dbReference type="NCBI Taxonomy" id="2692909"/>
    <lineage>
        <taxon>Bacteria</taxon>
        <taxon>Bacillati</taxon>
        <taxon>Cyanobacteriota</taxon>
        <taxon>Cyanophyceae</taxon>
        <taxon>Nostocales</taxon>
        <taxon>Nostocaceae</taxon>
        <taxon>Nostoc</taxon>
    </lineage>
</organism>
<gene>
    <name evidence="2" type="ORF">H6G14_15595</name>
</gene>
<dbReference type="EMBL" id="JACJQL010000021">
    <property type="protein sequence ID" value="MBD2252713.1"/>
    <property type="molecule type" value="Genomic_DNA"/>
</dbReference>
<keyword evidence="1" id="KW-0812">Transmembrane</keyword>
<evidence type="ECO:0000256" key="1">
    <source>
        <dbReference type="SAM" id="Phobius"/>
    </source>
</evidence>
<protein>
    <submittedName>
        <fullName evidence="2">Uncharacterized protein</fullName>
    </submittedName>
</protein>
<dbReference type="RefSeq" id="WP_190568286.1">
    <property type="nucleotide sequence ID" value="NZ_JACJQL010000021.1"/>
</dbReference>
<accession>A0ABR8BID2</accession>
<keyword evidence="3" id="KW-1185">Reference proteome</keyword>
<keyword evidence="1" id="KW-0472">Membrane</keyword>
<keyword evidence="1" id="KW-1133">Transmembrane helix</keyword>
<proteinExistence type="predicted"/>
<evidence type="ECO:0000313" key="3">
    <source>
        <dbReference type="Proteomes" id="UP000621307"/>
    </source>
</evidence>
<reference evidence="2 3" key="1">
    <citation type="journal article" date="2020" name="ISME J.">
        <title>Comparative genomics reveals insights into cyanobacterial evolution and habitat adaptation.</title>
        <authorList>
            <person name="Chen M.Y."/>
            <person name="Teng W.K."/>
            <person name="Zhao L."/>
            <person name="Hu C.X."/>
            <person name="Zhou Y.K."/>
            <person name="Han B.P."/>
            <person name="Song L.R."/>
            <person name="Shu W.S."/>
        </authorList>
    </citation>
    <scope>NUCLEOTIDE SEQUENCE [LARGE SCALE GENOMIC DNA]</scope>
    <source>
        <strain evidence="2 3">FACHB-3921</strain>
    </source>
</reference>
<comment type="caution">
    <text evidence="2">The sequence shown here is derived from an EMBL/GenBank/DDBJ whole genome shotgun (WGS) entry which is preliminary data.</text>
</comment>
<evidence type="ECO:0000313" key="2">
    <source>
        <dbReference type="EMBL" id="MBD2252713.1"/>
    </source>
</evidence>
<sequence>MIYLQLAVQAQVHPNKQNDIAINPLTGYLIISLPLIVLLAITGYRKCQAQIVRRRITKLEKLWRLNIPEKTS</sequence>
<name>A0ABR8BID2_9NOSO</name>
<feature type="transmembrane region" description="Helical" evidence="1">
    <location>
        <begin position="25"/>
        <end position="44"/>
    </location>
</feature>
<dbReference type="Proteomes" id="UP000621307">
    <property type="component" value="Unassembled WGS sequence"/>
</dbReference>